<evidence type="ECO:0008006" key="3">
    <source>
        <dbReference type="Google" id="ProtNLM"/>
    </source>
</evidence>
<sequence length="317" mass="37424">MNESTVLNEEQLSHGSLTGEVPFWDHPFVKGYMKRPTNYQFFTTVEQSLALYKRQRIDDKDIMLLKVLGDAICANEDQLRRYLSSQMSRSEVSKRLDKFRQLSLADRWHVRLKDDEHEDIKPPAPYTLGIAGNKLLKYFYPEEFYLDPNQWDKLGVYGIQRYVAVNELRCSLMESRVVKEWKFKAEIKGFSRAKRPFAVANVHSPKGLLTFIVERIHRGQDFLSYLKERLNEWKVLFEKTNQLRFYEMEEGVPIVVLNVSTYSLAEHLQYELMLDTFPFTIWLCVDEFMPEGIERSFVIPRSDGLHRTALNFLKKND</sequence>
<name>A0A0M0LAL7_9BACI</name>
<organism evidence="1 2">
    <name type="scientific">Priestia koreensis</name>
    <dbReference type="NCBI Taxonomy" id="284581"/>
    <lineage>
        <taxon>Bacteria</taxon>
        <taxon>Bacillati</taxon>
        <taxon>Bacillota</taxon>
        <taxon>Bacilli</taxon>
        <taxon>Bacillales</taxon>
        <taxon>Bacillaceae</taxon>
        <taxon>Priestia</taxon>
    </lineage>
</organism>
<keyword evidence="2" id="KW-1185">Reference proteome</keyword>
<comment type="caution">
    <text evidence="1">The sequence shown here is derived from an EMBL/GenBank/DDBJ whole genome shotgun (WGS) entry which is preliminary data.</text>
</comment>
<dbReference type="EMBL" id="LILC01000006">
    <property type="protein sequence ID" value="KOO48145.1"/>
    <property type="molecule type" value="Genomic_DNA"/>
</dbReference>
<accession>A0A0M0LAL7</accession>
<dbReference type="Proteomes" id="UP000037558">
    <property type="component" value="Unassembled WGS sequence"/>
</dbReference>
<evidence type="ECO:0000313" key="2">
    <source>
        <dbReference type="Proteomes" id="UP000037558"/>
    </source>
</evidence>
<dbReference type="PATRIC" id="fig|284581.3.peg.1355"/>
<reference evidence="2" key="1">
    <citation type="submission" date="2015-08" db="EMBL/GenBank/DDBJ databases">
        <title>Fjat-14210 dsm16467.</title>
        <authorList>
            <person name="Liu B."/>
            <person name="Wang J."/>
            <person name="Zhu Y."/>
            <person name="Liu G."/>
            <person name="Chen Q."/>
            <person name="Chen Z."/>
            <person name="Lan J."/>
            <person name="Che J."/>
            <person name="Ge C."/>
            <person name="Shi H."/>
            <person name="Pan Z."/>
            <person name="Liu X."/>
        </authorList>
    </citation>
    <scope>NUCLEOTIDE SEQUENCE [LARGE SCALE GENOMIC DNA]</scope>
    <source>
        <strain evidence="2">DSM 16467</strain>
    </source>
</reference>
<proteinExistence type="predicted"/>
<evidence type="ECO:0000313" key="1">
    <source>
        <dbReference type="EMBL" id="KOO48145.1"/>
    </source>
</evidence>
<dbReference type="AlphaFoldDB" id="A0A0M0LAL7"/>
<gene>
    <name evidence="1" type="ORF">AMD01_04880</name>
</gene>
<protein>
    <recommendedName>
        <fullName evidence="3">Replication-relaxation</fullName>
    </recommendedName>
</protein>